<dbReference type="Proteomes" id="UP000237271">
    <property type="component" value="Unassembled WGS sequence"/>
</dbReference>
<dbReference type="EMBL" id="NCKW01004934">
    <property type="protein sequence ID" value="POM74089.1"/>
    <property type="molecule type" value="Genomic_DNA"/>
</dbReference>
<sequence>MVDKEVLAIRRMLDVCYTQLVTRPIKVLSRYSTLAWLLNSIGLDGRLGMLDARSHKMHEGCRRDIGRDSRKHHPRAEVDEALIAIAPKKRPRQTAVLLPPTVEPDEELLVVSFDGSARTKRKGGAYSAIVWMLPEWTIVEAMSEYMTDLTQNIADRCYVSSCCPPWIGGES</sequence>
<keyword evidence="2" id="KW-1185">Reference proteome</keyword>
<dbReference type="GO" id="GO:0003964">
    <property type="term" value="F:RNA-directed DNA polymerase activity"/>
    <property type="evidence" value="ECO:0007669"/>
    <property type="project" value="UniProtKB-KW"/>
</dbReference>
<comment type="caution">
    <text evidence="1">The sequence shown here is derived from an EMBL/GenBank/DDBJ whole genome shotgun (WGS) entry which is preliminary data.</text>
</comment>
<protein>
    <submittedName>
        <fullName evidence="1">Reverse transcriptase</fullName>
    </submittedName>
</protein>
<evidence type="ECO:0000313" key="2">
    <source>
        <dbReference type="Proteomes" id="UP000237271"/>
    </source>
</evidence>
<dbReference type="OrthoDB" id="123850at2759"/>
<keyword evidence="1" id="KW-0695">RNA-directed DNA polymerase</keyword>
<evidence type="ECO:0000313" key="1">
    <source>
        <dbReference type="EMBL" id="POM74089.1"/>
    </source>
</evidence>
<accession>A0A2P4Y8T4</accession>
<dbReference type="AlphaFoldDB" id="A0A2P4Y8T4"/>
<keyword evidence="1" id="KW-0808">Transferase</keyword>
<keyword evidence="1" id="KW-0548">Nucleotidyltransferase</keyword>
<gene>
    <name evidence="1" type="ORF">PHPALM_8996</name>
</gene>
<name>A0A2P4Y8T4_9STRA</name>
<proteinExistence type="predicted"/>
<reference evidence="1 2" key="1">
    <citation type="journal article" date="2017" name="Genome Biol. Evol.">
        <title>Phytophthora megakarya and P. palmivora, closely related causal agents of cacao black pod rot, underwent increases in genome sizes and gene numbers by different mechanisms.</title>
        <authorList>
            <person name="Ali S.S."/>
            <person name="Shao J."/>
            <person name="Lary D.J."/>
            <person name="Kronmiller B."/>
            <person name="Shen D."/>
            <person name="Strem M.D."/>
            <person name="Amoako-Attah I."/>
            <person name="Akrofi A.Y."/>
            <person name="Begoude B.A."/>
            <person name="Ten Hoopen G.M."/>
            <person name="Coulibaly K."/>
            <person name="Kebe B.I."/>
            <person name="Melnick R.L."/>
            <person name="Guiltinan M.J."/>
            <person name="Tyler B.M."/>
            <person name="Meinhardt L.W."/>
            <person name="Bailey B.A."/>
        </authorList>
    </citation>
    <scope>NUCLEOTIDE SEQUENCE [LARGE SCALE GENOMIC DNA]</scope>
    <source>
        <strain evidence="2">sbr112.9</strain>
    </source>
</reference>
<organism evidence="1 2">
    <name type="scientific">Phytophthora palmivora</name>
    <dbReference type="NCBI Taxonomy" id="4796"/>
    <lineage>
        <taxon>Eukaryota</taxon>
        <taxon>Sar</taxon>
        <taxon>Stramenopiles</taxon>
        <taxon>Oomycota</taxon>
        <taxon>Peronosporomycetes</taxon>
        <taxon>Peronosporales</taxon>
        <taxon>Peronosporaceae</taxon>
        <taxon>Phytophthora</taxon>
    </lineage>
</organism>